<dbReference type="InterPro" id="IPR016187">
    <property type="entry name" value="CTDL_fold"/>
</dbReference>
<dbReference type="GO" id="GO:0120147">
    <property type="term" value="F:formylglycine-generating oxidase activity"/>
    <property type="evidence" value="ECO:0007669"/>
    <property type="project" value="TreeGrafter"/>
</dbReference>
<dbReference type="InterPro" id="IPR051043">
    <property type="entry name" value="Sulfatase_Mod_Factor_Kinase"/>
</dbReference>
<dbReference type="Proteomes" id="UP000697710">
    <property type="component" value="Unassembled WGS sequence"/>
</dbReference>
<dbReference type="InterPro" id="IPR042095">
    <property type="entry name" value="SUMF_sf"/>
</dbReference>
<organism evidence="3 4">
    <name type="scientific">Eiseniibacteriota bacterium</name>
    <dbReference type="NCBI Taxonomy" id="2212470"/>
    <lineage>
        <taxon>Bacteria</taxon>
        <taxon>Candidatus Eiseniibacteriota</taxon>
    </lineage>
</organism>
<sequence>MSWMEVTRRESRRALGLLVGVGIASALVAGCSQEGKVKPGAVTKNSLGMAMVKVPAGKFQMGSDASDAMAQADERPAHPVQITRAFEISANEVTVDQFRAFVKATQYVTEAERDPAGGWAYDPASGKPRQVKRCSWRNPGFEQGADSPVVEVSWEDAGAFCAWLGKQEGRTYRLPTEAEWEYACRAGTTTRFWTGDDAQTLQGAANVADRSQRGVVAGLSSMAPWNDSHPFARPVGAEKANPFGLYDMSGNVREWCADWYGADAYASSPAKDPHGPTDGSTHVTRGGAWVDGPERVRSAQRGMETVPFGSAIGFRIVREI</sequence>
<dbReference type="AlphaFoldDB" id="A0A956LZC7"/>
<evidence type="ECO:0000256" key="1">
    <source>
        <dbReference type="SAM" id="MobiDB-lite"/>
    </source>
</evidence>
<reference evidence="3" key="2">
    <citation type="journal article" date="2021" name="Microbiome">
        <title>Successional dynamics and alternative stable states in a saline activated sludge microbial community over 9 years.</title>
        <authorList>
            <person name="Wang Y."/>
            <person name="Ye J."/>
            <person name="Ju F."/>
            <person name="Liu L."/>
            <person name="Boyd J.A."/>
            <person name="Deng Y."/>
            <person name="Parks D.H."/>
            <person name="Jiang X."/>
            <person name="Yin X."/>
            <person name="Woodcroft B.J."/>
            <person name="Tyson G.W."/>
            <person name="Hugenholtz P."/>
            <person name="Polz M.F."/>
            <person name="Zhang T."/>
        </authorList>
    </citation>
    <scope>NUCLEOTIDE SEQUENCE</scope>
    <source>
        <strain evidence="3">HKST-UBA01</strain>
    </source>
</reference>
<evidence type="ECO:0000259" key="2">
    <source>
        <dbReference type="Pfam" id="PF03781"/>
    </source>
</evidence>
<evidence type="ECO:0000313" key="3">
    <source>
        <dbReference type="EMBL" id="MCA9728003.1"/>
    </source>
</evidence>
<comment type="caution">
    <text evidence="3">The sequence shown here is derived from an EMBL/GenBank/DDBJ whole genome shotgun (WGS) entry which is preliminary data.</text>
</comment>
<feature type="domain" description="Sulfatase-modifying factor enzyme-like" evidence="2">
    <location>
        <begin position="50"/>
        <end position="318"/>
    </location>
</feature>
<dbReference type="Gene3D" id="3.90.1580.10">
    <property type="entry name" value="paralog of FGE (formylglycine-generating enzyme)"/>
    <property type="match status" value="1"/>
</dbReference>
<name>A0A956LZC7_UNCEI</name>
<dbReference type="InterPro" id="IPR005532">
    <property type="entry name" value="SUMF_dom"/>
</dbReference>
<dbReference type="SUPFAM" id="SSF56436">
    <property type="entry name" value="C-type lectin-like"/>
    <property type="match status" value="1"/>
</dbReference>
<protein>
    <submittedName>
        <fullName evidence="3">Formylglycine-generating enzyme family protein</fullName>
    </submittedName>
</protein>
<accession>A0A956LZC7</accession>
<dbReference type="Pfam" id="PF03781">
    <property type="entry name" value="FGE-sulfatase"/>
    <property type="match status" value="1"/>
</dbReference>
<feature type="region of interest" description="Disordered" evidence="1">
    <location>
        <begin position="268"/>
        <end position="291"/>
    </location>
</feature>
<evidence type="ECO:0000313" key="4">
    <source>
        <dbReference type="Proteomes" id="UP000697710"/>
    </source>
</evidence>
<proteinExistence type="predicted"/>
<dbReference type="PANTHER" id="PTHR23150:SF19">
    <property type="entry name" value="FORMYLGLYCINE-GENERATING ENZYME"/>
    <property type="match status" value="1"/>
</dbReference>
<gene>
    <name evidence="3" type="ORF">KC729_09995</name>
</gene>
<dbReference type="EMBL" id="JAGQHR010000278">
    <property type="protein sequence ID" value="MCA9728003.1"/>
    <property type="molecule type" value="Genomic_DNA"/>
</dbReference>
<reference evidence="3" key="1">
    <citation type="submission" date="2020-04" db="EMBL/GenBank/DDBJ databases">
        <authorList>
            <person name="Zhang T."/>
        </authorList>
    </citation>
    <scope>NUCLEOTIDE SEQUENCE</scope>
    <source>
        <strain evidence="3">HKST-UBA01</strain>
    </source>
</reference>
<dbReference type="PANTHER" id="PTHR23150">
    <property type="entry name" value="SULFATASE MODIFYING FACTOR 1, 2"/>
    <property type="match status" value="1"/>
</dbReference>